<dbReference type="EMBL" id="CP012033">
    <property type="protein sequence ID" value="AKP64698.1"/>
    <property type="molecule type" value="Genomic_DNA"/>
</dbReference>
<dbReference type="SUPFAM" id="SSF53098">
    <property type="entry name" value="Ribonuclease H-like"/>
    <property type="match status" value="1"/>
</dbReference>
<proteinExistence type="predicted"/>
<dbReference type="EMBL" id="CP012033">
    <property type="protein sequence ID" value="AKP64657.1"/>
    <property type="molecule type" value="Genomic_DNA"/>
</dbReference>
<evidence type="ECO:0000313" key="5">
    <source>
        <dbReference type="EMBL" id="AKP64698.1"/>
    </source>
</evidence>
<dbReference type="PROSITE" id="PS50994">
    <property type="entry name" value="INTEGRASE"/>
    <property type="match status" value="1"/>
</dbReference>
<dbReference type="KEGG" id="lko:ABN16_04850"/>
<dbReference type="EMBL" id="CP012033">
    <property type="protein sequence ID" value="AKP64710.1"/>
    <property type="molecule type" value="Genomic_DNA"/>
</dbReference>
<dbReference type="InterPro" id="IPR036397">
    <property type="entry name" value="RNaseH_sf"/>
</dbReference>
<dbReference type="PANTHER" id="PTHR46889">
    <property type="entry name" value="TRANSPOSASE INSF FOR INSERTION SEQUENCE IS3B-RELATED"/>
    <property type="match status" value="1"/>
</dbReference>
<gene>
    <name evidence="3" type="ORF">ABN16_04850</name>
    <name evidence="4" type="ORF">ABN16_06385</name>
    <name evidence="5" type="ORF">ABN16_06605</name>
    <name evidence="6" type="ORF">ABN16_06665</name>
</gene>
<evidence type="ECO:0000313" key="6">
    <source>
        <dbReference type="EMBL" id="AKP64710.1"/>
    </source>
</evidence>
<name>A0AAC8ZGQ3_9LACO</name>
<evidence type="ECO:0000313" key="7">
    <source>
        <dbReference type="Proteomes" id="UP000036000"/>
    </source>
</evidence>
<evidence type="ECO:0000256" key="1">
    <source>
        <dbReference type="ARBA" id="ARBA00002286"/>
    </source>
</evidence>
<dbReference type="Pfam" id="PF13276">
    <property type="entry name" value="HTH_21"/>
    <property type="match status" value="1"/>
</dbReference>
<dbReference type="EMBL" id="CP012033">
    <property type="protein sequence ID" value="AKP64392.1"/>
    <property type="molecule type" value="Genomic_DNA"/>
</dbReference>
<evidence type="ECO:0000259" key="2">
    <source>
        <dbReference type="PROSITE" id="PS50994"/>
    </source>
</evidence>
<evidence type="ECO:0000313" key="4">
    <source>
        <dbReference type="EMBL" id="AKP64657.1"/>
    </source>
</evidence>
<dbReference type="AlphaFoldDB" id="A0AAC8ZGQ3"/>
<comment type="function">
    <text evidence="1">Involved in the transposition of the insertion sequence.</text>
</comment>
<evidence type="ECO:0000313" key="3">
    <source>
        <dbReference type="EMBL" id="AKP64392.1"/>
    </source>
</evidence>
<dbReference type="PANTHER" id="PTHR46889:SF5">
    <property type="entry name" value="INTEGRASE PROTEIN"/>
    <property type="match status" value="1"/>
</dbReference>
<dbReference type="InterPro" id="IPR012337">
    <property type="entry name" value="RNaseH-like_sf"/>
</dbReference>
<reference evidence="6 7" key="1">
    <citation type="submission" date="2015-07" db="EMBL/GenBank/DDBJ databases">
        <title>Lactobacillus korensis/26-25/ whole genome sequencing.</title>
        <authorList>
            <person name="Kim M.K."/>
            <person name="Im W.-T."/>
            <person name="Srinivasan S."/>
            <person name="Lee J.-J."/>
        </authorList>
    </citation>
    <scope>NUCLEOTIDE SEQUENCE [LARGE SCALE GENOMIC DNA]</scope>
    <source>
        <strain evidence="6 7">26-25</strain>
    </source>
</reference>
<accession>A0AAC8ZGQ3</accession>
<organism evidence="6 7">
    <name type="scientific">Levilactobacillus koreensis</name>
    <dbReference type="NCBI Taxonomy" id="637971"/>
    <lineage>
        <taxon>Bacteria</taxon>
        <taxon>Bacillati</taxon>
        <taxon>Bacillota</taxon>
        <taxon>Bacilli</taxon>
        <taxon>Lactobacillales</taxon>
        <taxon>Lactobacillaceae</taxon>
        <taxon>Levilactobacillus</taxon>
    </lineage>
</organism>
<dbReference type="NCBIfam" id="NF033516">
    <property type="entry name" value="transpos_IS3"/>
    <property type="match status" value="1"/>
</dbReference>
<dbReference type="KEGG" id="lko:ABN16_06605"/>
<dbReference type="Proteomes" id="UP000036000">
    <property type="component" value="Chromosome"/>
</dbReference>
<dbReference type="InterPro" id="IPR048020">
    <property type="entry name" value="Transpos_IS3"/>
</dbReference>
<keyword evidence="7" id="KW-1185">Reference proteome</keyword>
<dbReference type="GO" id="GO:0003676">
    <property type="term" value="F:nucleic acid binding"/>
    <property type="evidence" value="ECO:0007669"/>
    <property type="project" value="InterPro"/>
</dbReference>
<dbReference type="InterPro" id="IPR001584">
    <property type="entry name" value="Integrase_cat-core"/>
</dbReference>
<dbReference type="GO" id="GO:0015074">
    <property type="term" value="P:DNA integration"/>
    <property type="evidence" value="ECO:0007669"/>
    <property type="project" value="InterPro"/>
</dbReference>
<sequence>MKQQHRLAYRAISEVSQGKRGAITKLLAYVGVSRQAYNKSLHRQKTVWEAQEELLEERITYWFKQHHQAIGAGKILSNLNRDEQITFNVTIKRVKRIMGNLGIRCQIRVKKHHRIKEQEQYMQDNILNQDFTVTAPNQVWLADSTELSYGINGQFKMRLSGVLDLYGRVLIASNLSTTETAAAEIQVFQRAFEYAGEVHPLVHTDRGAAYTSKSFNNFLAGHEITRSMSRPGTPYDNSPMERWWNEFKTHWMDRHPMPTTYQEFKALVNEGIHYFNHLDRSPARNDLTPVEYRNEAV</sequence>
<feature type="domain" description="Integrase catalytic" evidence="2">
    <location>
        <begin position="132"/>
        <end position="297"/>
    </location>
</feature>
<dbReference type="InterPro" id="IPR050900">
    <property type="entry name" value="Transposase_IS3/IS150/IS904"/>
</dbReference>
<protein>
    <submittedName>
        <fullName evidence="6">Integrase</fullName>
    </submittedName>
</protein>
<dbReference type="KEGG" id="lko:ABN16_06665"/>
<dbReference type="InterPro" id="IPR025948">
    <property type="entry name" value="HTH-like_dom"/>
</dbReference>
<dbReference type="KEGG" id="lko:ABN16_06385"/>
<dbReference type="RefSeq" id="WP_048733391.1">
    <property type="nucleotide sequence ID" value="NZ_CP012033.1"/>
</dbReference>
<dbReference type="Gene3D" id="3.30.420.10">
    <property type="entry name" value="Ribonuclease H-like superfamily/Ribonuclease H"/>
    <property type="match status" value="1"/>
</dbReference>
<dbReference type="Pfam" id="PF00665">
    <property type="entry name" value="rve"/>
    <property type="match status" value="1"/>
</dbReference>